<dbReference type="EMBL" id="JAOQKC010000002">
    <property type="protein sequence ID" value="MCU6695607.1"/>
    <property type="molecule type" value="Genomic_DNA"/>
</dbReference>
<comment type="caution">
    <text evidence="2">The sequence shown here is derived from an EMBL/GenBank/DDBJ whole genome shotgun (WGS) entry which is preliminary data.</text>
</comment>
<evidence type="ECO:0000313" key="2">
    <source>
        <dbReference type="EMBL" id="MCU6695607.1"/>
    </source>
</evidence>
<reference evidence="2 3" key="1">
    <citation type="journal article" date="2021" name="ISME Commun">
        <title>Automated analysis of genomic sequences facilitates high-throughput and comprehensive description of bacteria.</title>
        <authorList>
            <person name="Hitch T.C.A."/>
        </authorList>
    </citation>
    <scope>NUCLEOTIDE SEQUENCE [LARGE SCALE GENOMIC DNA]</scope>
    <source>
        <strain evidence="2 3">Sanger_04</strain>
    </source>
</reference>
<keyword evidence="3" id="KW-1185">Reference proteome</keyword>
<dbReference type="InterPro" id="IPR006119">
    <property type="entry name" value="Resolv_N"/>
</dbReference>
<sequence>MKTFGYCRISRPTQNIERQERNILARYPDAIIVREIFTGTMFQGRKELDKIIRLAEPGDRIVFDSVSRMARCADEGCEEYEKLFKKGLVLEFLNEPHVNTAVYKQALQQRINIYFTTGNPAADKFAKTMIDAMNELMMDLAKEQIRIAFEQAEKEVSDLHTRTRQGIETARLNGKQIGGVPGRKLTTKKSIEKKTEILKHSIDFGGTLHDNDCMKLTGIARNTFYKYKRELRESLLSGETDYPT</sequence>
<evidence type="ECO:0000259" key="1">
    <source>
        <dbReference type="PROSITE" id="PS51736"/>
    </source>
</evidence>
<dbReference type="RefSeq" id="WP_158361698.1">
    <property type="nucleotide sequence ID" value="NZ_JAOQKC010000002.1"/>
</dbReference>
<proteinExistence type="predicted"/>
<evidence type="ECO:0000313" key="3">
    <source>
        <dbReference type="Proteomes" id="UP001652461"/>
    </source>
</evidence>
<protein>
    <submittedName>
        <fullName evidence="2">Recombinase family protein</fullName>
    </submittedName>
</protein>
<dbReference type="Proteomes" id="UP001652461">
    <property type="component" value="Unassembled WGS sequence"/>
</dbReference>
<feature type="domain" description="Resolvase/invertase-type recombinase catalytic" evidence="1">
    <location>
        <begin position="2"/>
        <end position="174"/>
    </location>
</feature>
<name>A0ABT2RTW8_9FIRM</name>
<dbReference type="PROSITE" id="PS51736">
    <property type="entry name" value="RECOMBINASES_3"/>
    <property type="match status" value="1"/>
</dbReference>
<dbReference type="SUPFAM" id="SSF53041">
    <property type="entry name" value="Resolvase-like"/>
    <property type="match status" value="1"/>
</dbReference>
<organism evidence="2 3">
    <name type="scientific">Laedolimicola ammoniilytica</name>
    <dbReference type="NCBI Taxonomy" id="2981771"/>
    <lineage>
        <taxon>Bacteria</taxon>
        <taxon>Bacillati</taxon>
        <taxon>Bacillota</taxon>
        <taxon>Clostridia</taxon>
        <taxon>Lachnospirales</taxon>
        <taxon>Lachnospiraceae</taxon>
        <taxon>Laedolimicola</taxon>
    </lineage>
</organism>
<dbReference type="SMART" id="SM00857">
    <property type="entry name" value="Resolvase"/>
    <property type="match status" value="1"/>
</dbReference>
<accession>A0ABT2RTW8</accession>
<dbReference type="Gene3D" id="3.40.50.1390">
    <property type="entry name" value="Resolvase, N-terminal catalytic domain"/>
    <property type="match status" value="1"/>
</dbReference>
<dbReference type="Pfam" id="PF00239">
    <property type="entry name" value="Resolvase"/>
    <property type="match status" value="1"/>
</dbReference>
<gene>
    <name evidence="2" type="ORF">OCV63_01685</name>
</gene>
<dbReference type="InterPro" id="IPR036162">
    <property type="entry name" value="Resolvase-like_N_sf"/>
</dbReference>